<proteinExistence type="predicted"/>
<sequence>MHRKITIRPKALADMEDIYLYGLARHGLTAAEDYLNHIHDTFDHLSHHQIGRRIESIADDLCALPVGKHIIYFRDDAQQVRIIRILHHSRDPFRQQFIG</sequence>
<protein>
    <submittedName>
        <fullName evidence="2">Type II toxin-antitoxin system RelE/ParE family toxin</fullName>
    </submittedName>
</protein>
<reference evidence="2 3" key="1">
    <citation type="submission" date="2019-11" db="EMBL/GenBank/DDBJ databases">
        <title>The Phosphoenolpyruvate Phosphotransferase System Regulates Serratia proteamaculans 336X Biofilm Formation and Wheat Roots colonization.</title>
        <authorList>
            <person name="Liu F."/>
        </authorList>
    </citation>
    <scope>NUCLEOTIDE SEQUENCE [LARGE SCALE GENOMIC DNA]</scope>
    <source>
        <strain evidence="2 3">336X</strain>
    </source>
</reference>
<keyword evidence="1" id="KW-1277">Toxin-antitoxin system</keyword>
<accession>A0A5Q2V793</accession>
<dbReference type="InterPro" id="IPR035093">
    <property type="entry name" value="RelE/ParE_toxin_dom_sf"/>
</dbReference>
<evidence type="ECO:0000313" key="3">
    <source>
        <dbReference type="Proteomes" id="UP000381260"/>
    </source>
</evidence>
<gene>
    <name evidence="2" type="ORF">GHV41_03090</name>
</gene>
<dbReference type="AlphaFoldDB" id="A0A5Q2V793"/>
<dbReference type="Proteomes" id="UP000381260">
    <property type="component" value="Chromosome"/>
</dbReference>
<dbReference type="InterPro" id="IPR007712">
    <property type="entry name" value="RelE/ParE_toxin"/>
</dbReference>
<dbReference type="Gene3D" id="3.30.2310.20">
    <property type="entry name" value="RelE-like"/>
    <property type="match status" value="1"/>
</dbReference>
<dbReference type="EMBL" id="CP045913">
    <property type="protein sequence ID" value="QGH59895.1"/>
    <property type="molecule type" value="Genomic_DNA"/>
</dbReference>
<evidence type="ECO:0000313" key="2">
    <source>
        <dbReference type="EMBL" id="QGH59895.1"/>
    </source>
</evidence>
<organism evidence="2 3">
    <name type="scientific">Serratia proteamaculans</name>
    <dbReference type="NCBI Taxonomy" id="28151"/>
    <lineage>
        <taxon>Bacteria</taxon>
        <taxon>Pseudomonadati</taxon>
        <taxon>Pseudomonadota</taxon>
        <taxon>Gammaproteobacteria</taxon>
        <taxon>Enterobacterales</taxon>
        <taxon>Yersiniaceae</taxon>
        <taxon>Serratia</taxon>
    </lineage>
</organism>
<dbReference type="Pfam" id="PF05016">
    <property type="entry name" value="ParE_toxin"/>
    <property type="match status" value="1"/>
</dbReference>
<name>A0A5Q2V793_SERPR</name>
<evidence type="ECO:0000256" key="1">
    <source>
        <dbReference type="ARBA" id="ARBA00022649"/>
    </source>
</evidence>